<evidence type="ECO:0000313" key="5">
    <source>
        <dbReference type="Proteomes" id="UP000663854"/>
    </source>
</evidence>
<feature type="compositionally biased region" description="Acidic residues" evidence="1">
    <location>
        <begin position="18"/>
        <end position="29"/>
    </location>
</feature>
<dbReference type="InterPro" id="IPR029526">
    <property type="entry name" value="PGBD"/>
</dbReference>
<proteinExistence type="predicted"/>
<dbReference type="EMBL" id="CAJNOH010002598">
    <property type="protein sequence ID" value="CAF1301724.1"/>
    <property type="molecule type" value="Genomic_DNA"/>
</dbReference>
<dbReference type="PANTHER" id="PTHR47272">
    <property type="entry name" value="DDE_TNP_1_7 DOMAIN-CONTAINING PROTEIN"/>
    <property type="match status" value="1"/>
</dbReference>
<name>A0A815DRJ6_9BILA</name>
<keyword evidence="6" id="KW-1185">Reference proteome</keyword>
<dbReference type="PANTHER" id="PTHR47272:SF1">
    <property type="entry name" value="PIGGYBAC TRANSPOSABLE ELEMENT-DERIVED PROTEIN 3-LIKE"/>
    <property type="match status" value="1"/>
</dbReference>
<sequence>MPNTRSSNRYTVIPNGLSEEEMDTSESEDEIGAVQHVLQDKLTINEDNSSSEGTPAADFTGILPPPPIHEEFEPIDYFYFMFGKESITLMINQSNLYSTQMNPNKPLCVSENEMNRFIGILLMTGVYSFPQQRYFWMNATRVESITSAMSRDRFLQIKRNIHVVDNTNQLDSNDPNFDRAHKVRPLLKIVKENFRKIPKEENLSADEQIIPFKGRSIMKQYMPKKPHRWGYKMFILAGSNSGLCYDFIFYTGKEGKSVHGFCAQVVLDLCETVPRSINHKLFCDNFYTTIRLQVELHKLGINAVGTVRSNRLSGLIMKNEKDLSREGRGAMDHRVAEVDGVQICAVRWYDNNVVNCLSTLHACHPVDFVQRWSNKEKKHIQVKRPHIIKAYNQHMGGVDLLDMLISLYRINVGSKKYYIKIIFHLMDLSLVNAWLLYRRHCSQQKIPKKNIMSLLTFRVNVAEALLQSNLSSSPTLKRGRPSLQSTTSDQTSPKSSRATPNPLPSKTIRMDKFDHWPIYIEKGRCRNPGCTGQTRISCSKCKLRLCLNDKNNCFVEYHN</sequence>
<dbReference type="Proteomes" id="UP000663854">
    <property type="component" value="Unassembled WGS sequence"/>
</dbReference>
<accession>A0A815DRJ6</accession>
<feature type="domain" description="PiggyBac transposable element-derived protein" evidence="2">
    <location>
        <begin position="74"/>
        <end position="434"/>
    </location>
</feature>
<dbReference type="AlphaFoldDB" id="A0A815DRJ6"/>
<reference evidence="3" key="1">
    <citation type="submission" date="2021-02" db="EMBL/GenBank/DDBJ databases">
        <authorList>
            <person name="Nowell W R."/>
        </authorList>
    </citation>
    <scope>NUCLEOTIDE SEQUENCE</scope>
</reference>
<protein>
    <recommendedName>
        <fullName evidence="2">PiggyBac transposable element-derived protein domain-containing protein</fullName>
    </recommendedName>
</protein>
<evidence type="ECO:0000259" key="2">
    <source>
        <dbReference type="Pfam" id="PF13843"/>
    </source>
</evidence>
<gene>
    <name evidence="4" type="ORF">JXQ802_LOCUS45567</name>
    <name evidence="3" type="ORF">PYM288_LOCUS29946</name>
</gene>
<evidence type="ECO:0000313" key="4">
    <source>
        <dbReference type="EMBL" id="CAF1574898.1"/>
    </source>
</evidence>
<feature type="region of interest" description="Disordered" evidence="1">
    <location>
        <begin position="1"/>
        <end position="29"/>
    </location>
</feature>
<feature type="compositionally biased region" description="Polar residues" evidence="1">
    <location>
        <begin position="1"/>
        <end position="10"/>
    </location>
</feature>
<evidence type="ECO:0000256" key="1">
    <source>
        <dbReference type="SAM" id="MobiDB-lite"/>
    </source>
</evidence>
<evidence type="ECO:0000313" key="6">
    <source>
        <dbReference type="Proteomes" id="UP000663870"/>
    </source>
</evidence>
<dbReference type="Proteomes" id="UP000663870">
    <property type="component" value="Unassembled WGS sequence"/>
</dbReference>
<feature type="compositionally biased region" description="Polar residues" evidence="1">
    <location>
        <begin position="482"/>
        <end position="499"/>
    </location>
</feature>
<feature type="region of interest" description="Disordered" evidence="1">
    <location>
        <begin position="472"/>
        <end position="508"/>
    </location>
</feature>
<dbReference type="EMBL" id="CAJNOL010003815">
    <property type="protein sequence ID" value="CAF1574898.1"/>
    <property type="molecule type" value="Genomic_DNA"/>
</dbReference>
<comment type="caution">
    <text evidence="3">The sequence shown here is derived from an EMBL/GenBank/DDBJ whole genome shotgun (WGS) entry which is preliminary data.</text>
</comment>
<evidence type="ECO:0000313" key="3">
    <source>
        <dbReference type="EMBL" id="CAF1301724.1"/>
    </source>
</evidence>
<organism evidence="3 5">
    <name type="scientific">Rotaria sordida</name>
    <dbReference type="NCBI Taxonomy" id="392033"/>
    <lineage>
        <taxon>Eukaryota</taxon>
        <taxon>Metazoa</taxon>
        <taxon>Spiralia</taxon>
        <taxon>Gnathifera</taxon>
        <taxon>Rotifera</taxon>
        <taxon>Eurotatoria</taxon>
        <taxon>Bdelloidea</taxon>
        <taxon>Philodinida</taxon>
        <taxon>Philodinidae</taxon>
        <taxon>Rotaria</taxon>
    </lineage>
</organism>
<dbReference type="Pfam" id="PF13843">
    <property type="entry name" value="DDE_Tnp_1_7"/>
    <property type="match status" value="1"/>
</dbReference>